<protein>
    <recommendedName>
        <fullName evidence="4">Reverse transcriptase RNase H-like domain-containing protein</fullName>
    </recommendedName>
</protein>
<accession>A0AAV7LFY0</accession>
<dbReference type="InterPro" id="IPR012337">
    <property type="entry name" value="RNaseH-like_sf"/>
</dbReference>
<dbReference type="CDD" id="cd09275">
    <property type="entry name" value="RNase_HI_RT_DIRS1"/>
    <property type="match status" value="1"/>
</dbReference>
<dbReference type="PANTHER" id="PTHR33050:SF7">
    <property type="entry name" value="RIBONUCLEASE H"/>
    <property type="match status" value="1"/>
</dbReference>
<dbReference type="InterPro" id="IPR052055">
    <property type="entry name" value="Hepadnavirus_pol/RT"/>
</dbReference>
<gene>
    <name evidence="2" type="ORF">NDU88_006626</name>
</gene>
<comment type="caution">
    <text evidence="2">The sequence shown here is derived from an EMBL/GenBank/DDBJ whole genome shotgun (WGS) entry which is preliminary data.</text>
</comment>
<feature type="region of interest" description="Disordered" evidence="1">
    <location>
        <begin position="152"/>
        <end position="214"/>
    </location>
</feature>
<evidence type="ECO:0000256" key="1">
    <source>
        <dbReference type="SAM" id="MobiDB-lite"/>
    </source>
</evidence>
<evidence type="ECO:0000313" key="2">
    <source>
        <dbReference type="EMBL" id="KAJ1086510.1"/>
    </source>
</evidence>
<feature type="compositionally biased region" description="Low complexity" evidence="1">
    <location>
        <begin position="162"/>
        <end position="173"/>
    </location>
</feature>
<feature type="compositionally biased region" description="Polar residues" evidence="1">
    <location>
        <begin position="76"/>
        <end position="88"/>
    </location>
</feature>
<dbReference type="SUPFAM" id="SSF53098">
    <property type="entry name" value="Ribonuclease H-like"/>
    <property type="match status" value="1"/>
</dbReference>
<dbReference type="PANTHER" id="PTHR33050">
    <property type="entry name" value="REVERSE TRANSCRIPTASE DOMAIN-CONTAINING PROTEIN"/>
    <property type="match status" value="1"/>
</dbReference>
<feature type="compositionally biased region" description="Basic residues" evidence="1">
    <location>
        <begin position="17"/>
        <end position="28"/>
    </location>
</feature>
<proteinExistence type="predicted"/>
<organism evidence="2 3">
    <name type="scientific">Pleurodeles waltl</name>
    <name type="common">Iberian ribbed newt</name>
    <dbReference type="NCBI Taxonomy" id="8319"/>
    <lineage>
        <taxon>Eukaryota</taxon>
        <taxon>Metazoa</taxon>
        <taxon>Chordata</taxon>
        <taxon>Craniata</taxon>
        <taxon>Vertebrata</taxon>
        <taxon>Euteleostomi</taxon>
        <taxon>Amphibia</taxon>
        <taxon>Batrachia</taxon>
        <taxon>Caudata</taxon>
        <taxon>Salamandroidea</taxon>
        <taxon>Salamandridae</taxon>
        <taxon>Pleurodelinae</taxon>
        <taxon>Pleurodeles</taxon>
    </lineage>
</organism>
<evidence type="ECO:0008006" key="4">
    <source>
        <dbReference type="Google" id="ProtNLM"/>
    </source>
</evidence>
<feature type="compositionally biased region" description="Basic and acidic residues" evidence="1">
    <location>
        <begin position="1"/>
        <end position="12"/>
    </location>
</feature>
<dbReference type="AlphaFoldDB" id="A0AAV7LFY0"/>
<sequence length="597" mass="64723">MNPKAFKEREAKLFLARSKKKKERRHRRESSSKSSRDHRRHGDSRRVEVGPGPDLHLHQLGAVRPASPEQELPGPSSASMPAPTTQTYPAFPAPGTDPAAFLNAMFNIFSTLAPGGGHAGPSGPLAFNLGAPAPYKLTPFMPFLSSGAAAAQMPLPSPRRPVTPTTSATSALVDSPRIQSTVNVPVSPGGQASDGSEEQRRQRSSASAGSLSTPGLESRLRSRILALRLLKEEEYSRQHLEEGEILEPSGDFQGLDTASGCVLPYSDPQIAQEVSPVCGGFAALSVCGPYFSTLSLHKGDGGGSGRAQKRDSGVSLSGRLVDQSQDSGARAAPPAVDNSVVVRLGFFSQCAKSHLEPSHRLLFIGAILDTTLNLSFPPPQRIQDIQALFPMFRNGAVVPVLKVLRLLGLYASCILLVTHACWHMRALQWCVRRQWFQHKGDLEDSITITSDTVVDLQWWAAIGNLSQGRPLSLPPPMATVVTDDSTLGWGAHLGDLEVKGLWSPVEQRFHINLLELREVRLALKAFLPSIRGQSVQILTDNTTAMWYINKQGGVGSYILCREALRLWSWLQDHKICLVANHLAGVLNVRADVLSRCS</sequence>
<dbReference type="Proteomes" id="UP001066276">
    <property type="component" value="Chromosome 12"/>
</dbReference>
<name>A0AAV7LFY0_PLEWA</name>
<feature type="region of interest" description="Disordered" evidence="1">
    <location>
        <begin position="1"/>
        <end position="93"/>
    </location>
</feature>
<evidence type="ECO:0000313" key="3">
    <source>
        <dbReference type="Proteomes" id="UP001066276"/>
    </source>
</evidence>
<reference evidence="2" key="1">
    <citation type="journal article" date="2022" name="bioRxiv">
        <title>Sequencing and chromosome-scale assembly of the giantPleurodeles waltlgenome.</title>
        <authorList>
            <person name="Brown T."/>
            <person name="Elewa A."/>
            <person name="Iarovenko S."/>
            <person name="Subramanian E."/>
            <person name="Araus A.J."/>
            <person name="Petzold A."/>
            <person name="Susuki M."/>
            <person name="Suzuki K.-i.T."/>
            <person name="Hayashi T."/>
            <person name="Toyoda A."/>
            <person name="Oliveira C."/>
            <person name="Osipova E."/>
            <person name="Leigh N.D."/>
            <person name="Simon A."/>
            <person name="Yun M.H."/>
        </authorList>
    </citation>
    <scope>NUCLEOTIDE SEQUENCE</scope>
    <source>
        <strain evidence="2">20211129_DDA</strain>
        <tissue evidence="2">Liver</tissue>
    </source>
</reference>
<dbReference type="EMBL" id="JANPWB010000016">
    <property type="protein sequence ID" value="KAJ1086510.1"/>
    <property type="molecule type" value="Genomic_DNA"/>
</dbReference>
<keyword evidence="3" id="KW-1185">Reference proteome</keyword>